<dbReference type="InterPro" id="IPR050471">
    <property type="entry name" value="AB_hydrolase"/>
</dbReference>
<dbReference type="Gene3D" id="3.40.50.1820">
    <property type="entry name" value="alpha/beta hydrolase"/>
    <property type="match status" value="1"/>
</dbReference>
<dbReference type="GO" id="GO:0016787">
    <property type="term" value="F:hydrolase activity"/>
    <property type="evidence" value="ECO:0007669"/>
    <property type="project" value="UniProtKB-KW"/>
</dbReference>
<proteinExistence type="predicted"/>
<dbReference type="SUPFAM" id="SSF53474">
    <property type="entry name" value="alpha/beta-Hydrolases"/>
    <property type="match status" value="1"/>
</dbReference>
<dbReference type="PANTHER" id="PTHR43433:SF5">
    <property type="entry name" value="AB HYDROLASE-1 DOMAIN-CONTAINING PROTEIN"/>
    <property type="match status" value="1"/>
</dbReference>
<name>A0ABP4TPD0_9ACTN</name>
<organism evidence="2 3">
    <name type="scientific">Fodinicola feengrottensis</name>
    <dbReference type="NCBI Taxonomy" id="435914"/>
    <lineage>
        <taxon>Bacteria</taxon>
        <taxon>Bacillati</taxon>
        <taxon>Actinomycetota</taxon>
        <taxon>Actinomycetes</taxon>
        <taxon>Mycobacteriales</taxon>
        <taxon>Fodinicola</taxon>
    </lineage>
</organism>
<evidence type="ECO:0000313" key="3">
    <source>
        <dbReference type="Proteomes" id="UP001500618"/>
    </source>
</evidence>
<reference evidence="3" key="1">
    <citation type="journal article" date="2019" name="Int. J. Syst. Evol. Microbiol.">
        <title>The Global Catalogue of Microorganisms (GCM) 10K type strain sequencing project: providing services to taxonomists for standard genome sequencing and annotation.</title>
        <authorList>
            <consortium name="The Broad Institute Genomics Platform"/>
            <consortium name="The Broad Institute Genome Sequencing Center for Infectious Disease"/>
            <person name="Wu L."/>
            <person name="Ma J."/>
        </authorList>
    </citation>
    <scope>NUCLEOTIDE SEQUENCE [LARGE SCALE GENOMIC DNA]</scope>
    <source>
        <strain evidence="3">JCM 14718</strain>
    </source>
</reference>
<dbReference type="EMBL" id="BAAANY010000019">
    <property type="protein sequence ID" value="GAA1691522.1"/>
    <property type="molecule type" value="Genomic_DNA"/>
</dbReference>
<dbReference type="Pfam" id="PF00561">
    <property type="entry name" value="Abhydrolase_1"/>
    <property type="match status" value="1"/>
</dbReference>
<dbReference type="InterPro" id="IPR000073">
    <property type="entry name" value="AB_hydrolase_1"/>
</dbReference>
<evidence type="ECO:0000313" key="2">
    <source>
        <dbReference type="EMBL" id="GAA1691522.1"/>
    </source>
</evidence>
<keyword evidence="2" id="KW-0378">Hydrolase</keyword>
<gene>
    <name evidence="2" type="ORF">GCM10009765_46160</name>
</gene>
<dbReference type="InterPro" id="IPR029058">
    <property type="entry name" value="AB_hydrolase_fold"/>
</dbReference>
<protein>
    <submittedName>
        <fullName evidence="2">Alpha/beta hydrolase</fullName>
    </submittedName>
</protein>
<dbReference type="Proteomes" id="UP001500618">
    <property type="component" value="Unassembled WGS sequence"/>
</dbReference>
<dbReference type="PRINTS" id="PR00111">
    <property type="entry name" value="ABHYDROLASE"/>
</dbReference>
<feature type="domain" description="AB hydrolase-1" evidence="1">
    <location>
        <begin position="22"/>
        <end position="259"/>
    </location>
</feature>
<keyword evidence="3" id="KW-1185">Reference proteome</keyword>
<dbReference type="PANTHER" id="PTHR43433">
    <property type="entry name" value="HYDROLASE, ALPHA/BETA FOLD FAMILY PROTEIN"/>
    <property type="match status" value="1"/>
</dbReference>
<evidence type="ECO:0000259" key="1">
    <source>
        <dbReference type="Pfam" id="PF00561"/>
    </source>
</evidence>
<sequence>MPTLRTTDRTDLFYRDWGTGAPVVFLAGWALSGDMWQYQMLAAAERGFRAVCYDRRGHGRSDDPGRGYDFDTLADDLAALLEHLDLANVTVISHSMGGGEVVRYLSRHGSARVAGVALVGSTMPRLLRSDDNPDGIDPALTDLLRDSMKKDLPQWGVENIGPYVGVDVPGCDVSVASQEWTQRDGLRVSLQAAMDCYRANLEADFRAELVSITVPTLVVQGTHDVSAPPELCGQRIAALVPGSRLAVYPNAPHAIYLTHQDQLTEELLDFAAKKV</sequence>
<comment type="caution">
    <text evidence="2">The sequence shown here is derived from an EMBL/GenBank/DDBJ whole genome shotgun (WGS) entry which is preliminary data.</text>
</comment>
<accession>A0ABP4TPD0</accession>